<dbReference type="EMBL" id="KM406416">
    <property type="protein sequence ID" value="AIW55214.1"/>
    <property type="molecule type" value="Genomic_DNA"/>
</dbReference>
<proteinExistence type="inferred from homology"/>
<dbReference type="InterPro" id="IPR036165">
    <property type="entry name" value="YefM-like_sf"/>
</dbReference>
<dbReference type="AlphaFoldDB" id="A0A0A0UWR0"/>
<dbReference type="SUPFAM" id="SSF143120">
    <property type="entry name" value="YefM-like"/>
    <property type="match status" value="1"/>
</dbReference>
<dbReference type="RefSeq" id="WP_052791181.1">
    <property type="nucleotide sequence ID" value="NZ_KM406416.1"/>
</dbReference>
<sequence length="94" mass="10264">MAAETITVPLDTIVPISKFGRAGASGEFAKVEDDTPVTVLRNGEPTYFIINAHDYRIYRQAVIAAENRQARHEALNGIGKRFGSVDDLMADLDA</sequence>
<organism evidence="2">
    <name type="scientific">Bifidobacterium breve</name>
    <dbReference type="NCBI Taxonomy" id="1685"/>
    <lineage>
        <taxon>Bacteria</taxon>
        <taxon>Bacillati</taxon>
        <taxon>Actinomycetota</taxon>
        <taxon>Actinomycetes</taxon>
        <taxon>Bifidobacteriales</taxon>
        <taxon>Bifidobacteriaceae</taxon>
        <taxon>Bifidobacterium</taxon>
    </lineage>
</organism>
<geneLocation type="plasmid" evidence="2">
    <name>megaplasmid pMP7017</name>
</geneLocation>
<protein>
    <submittedName>
        <fullName evidence="2">Toxin-antitoxin system, antitoxin component</fullName>
    </submittedName>
</protein>
<name>A0A0A0UWR0_BIFBR</name>
<evidence type="ECO:0000256" key="1">
    <source>
        <dbReference type="ARBA" id="ARBA00009981"/>
    </source>
</evidence>
<reference evidence="2" key="1">
    <citation type="journal article" date="2015" name="Appl. Environ. Microbiol.">
        <title>Discovery of a conjugative megaplasmid in Bifidobacterium breve.</title>
        <authorList>
            <person name="Bottacini F."/>
            <person name="O'Connell Motherway M."/>
            <person name="Casey E."/>
            <person name="McDonnell B."/>
            <person name="Mahony J."/>
            <person name="Ventura M."/>
            <person name="van Sinderen D."/>
        </authorList>
    </citation>
    <scope>NUCLEOTIDE SEQUENCE</scope>
    <source>
        <strain evidence="2">JCM 7017</strain>
        <plasmid evidence="2">megaplasmid pMP7017</plasmid>
    </source>
</reference>
<accession>A0A0A0UWR0</accession>
<comment type="similarity">
    <text evidence="1">Belongs to the phD/YefM antitoxin family.</text>
</comment>
<gene>
    <name evidence="2" type="ORF">B7017_p0165</name>
</gene>
<keyword evidence="2" id="KW-0614">Plasmid</keyword>
<evidence type="ECO:0000313" key="2">
    <source>
        <dbReference type="EMBL" id="AIW55214.1"/>
    </source>
</evidence>